<dbReference type="SUPFAM" id="SSF47699">
    <property type="entry name" value="Bifunctional inhibitor/lipid-transfer protein/seed storage 2S albumin"/>
    <property type="match status" value="1"/>
</dbReference>
<feature type="domain" description="Bifunctional inhibitor/plant lipid transfer protein/seed storage helical" evidence="2">
    <location>
        <begin position="21"/>
        <end position="106"/>
    </location>
</feature>
<evidence type="ECO:0000259" key="2">
    <source>
        <dbReference type="Pfam" id="PF14368"/>
    </source>
</evidence>
<gene>
    <name evidence="3" type="ORF">CSSPTR1EN2_LOCUS15768</name>
</gene>
<dbReference type="CDD" id="cd00010">
    <property type="entry name" value="AAI_LTSS"/>
    <property type="match status" value="1"/>
</dbReference>
<sequence>MSKSNMVIAMGLVFLLVGSSLMPSADAASCSIFQLLPCMAASKNAKVAPSRSCCANVSSMGKGLAGANCLCSLLYSSLAKSQGVNPKIAITIPRRCHLPVIKGYKCHGNQSSCAAHSDHPGTPARDQSYYLNCTRHDAWYTNLSLISLELITL</sequence>
<accession>A0ABP0UHC1</accession>
<evidence type="ECO:0000313" key="3">
    <source>
        <dbReference type="EMBL" id="CAK9221062.1"/>
    </source>
</evidence>
<dbReference type="Pfam" id="PF14368">
    <property type="entry name" value="LTP_2"/>
    <property type="match status" value="1"/>
</dbReference>
<keyword evidence="4" id="KW-1185">Reference proteome</keyword>
<reference evidence="3" key="1">
    <citation type="submission" date="2024-02" db="EMBL/GenBank/DDBJ databases">
        <authorList>
            <consortium name="ELIXIR-Norway"/>
            <consortium name="Elixir Norway"/>
        </authorList>
    </citation>
    <scope>NUCLEOTIDE SEQUENCE</scope>
</reference>
<proteinExistence type="predicted"/>
<evidence type="ECO:0000256" key="1">
    <source>
        <dbReference type="SAM" id="SignalP"/>
    </source>
</evidence>
<evidence type="ECO:0000313" key="4">
    <source>
        <dbReference type="Proteomes" id="UP001497512"/>
    </source>
</evidence>
<dbReference type="InterPro" id="IPR016140">
    <property type="entry name" value="Bifunc_inhib/LTP/seed_store"/>
</dbReference>
<dbReference type="Gene3D" id="1.10.110.10">
    <property type="entry name" value="Plant lipid-transfer and hydrophobic proteins"/>
    <property type="match status" value="1"/>
</dbReference>
<keyword evidence="1" id="KW-0732">Signal</keyword>
<dbReference type="PANTHER" id="PTHR33122:SF13">
    <property type="entry name" value="BIFUNCTIONAL INHIBITOR_LIPID-TRANSFER PROTEIN_SEED STORAGE 2S ALBUMIN SUPERFAMILY PROTEIN"/>
    <property type="match status" value="1"/>
</dbReference>
<protein>
    <recommendedName>
        <fullName evidence="2">Bifunctional inhibitor/plant lipid transfer protein/seed storage helical domain-containing protein</fullName>
    </recommendedName>
</protein>
<dbReference type="EMBL" id="OZ019895">
    <property type="protein sequence ID" value="CAK9221062.1"/>
    <property type="molecule type" value="Genomic_DNA"/>
</dbReference>
<dbReference type="InterPro" id="IPR036312">
    <property type="entry name" value="Bifun_inhib/LTP/seed_sf"/>
</dbReference>
<feature type="signal peptide" evidence="1">
    <location>
        <begin position="1"/>
        <end position="27"/>
    </location>
</feature>
<dbReference type="PANTHER" id="PTHR33122">
    <property type="entry name" value="LIPID BINDING PROTEIN-RELATED"/>
    <property type="match status" value="1"/>
</dbReference>
<dbReference type="Proteomes" id="UP001497512">
    <property type="component" value="Chromosome 3"/>
</dbReference>
<feature type="chain" id="PRO_5047323588" description="Bifunctional inhibitor/plant lipid transfer protein/seed storage helical domain-containing protein" evidence="1">
    <location>
        <begin position="28"/>
        <end position="153"/>
    </location>
</feature>
<name>A0ABP0UHC1_9BRYO</name>
<organism evidence="3 4">
    <name type="scientific">Sphagnum troendelagicum</name>
    <dbReference type="NCBI Taxonomy" id="128251"/>
    <lineage>
        <taxon>Eukaryota</taxon>
        <taxon>Viridiplantae</taxon>
        <taxon>Streptophyta</taxon>
        <taxon>Embryophyta</taxon>
        <taxon>Bryophyta</taxon>
        <taxon>Sphagnophytina</taxon>
        <taxon>Sphagnopsida</taxon>
        <taxon>Sphagnales</taxon>
        <taxon>Sphagnaceae</taxon>
        <taxon>Sphagnum</taxon>
    </lineage>
</organism>
<dbReference type="InterPro" id="IPR039265">
    <property type="entry name" value="DIR1-like"/>
</dbReference>